<gene>
    <name evidence="3" type="ordered locus">AciX8_3934</name>
</gene>
<feature type="compositionally biased region" description="Basic and acidic residues" evidence="1">
    <location>
        <begin position="91"/>
        <end position="105"/>
    </location>
</feature>
<reference evidence="3 4" key="1">
    <citation type="submission" date="2011-11" db="EMBL/GenBank/DDBJ databases">
        <title>Complete sequence of Granulicella mallensis MP5ACTX8.</title>
        <authorList>
            <consortium name="US DOE Joint Genome Institute"/>
            <person name="Lucas S."/>
            <person name="Copeland A."/>
            <person name="Lapidus A."/>
            <person name="Cheng J.-F."/>
            <person name="Goodwin L."/>
            <person name="Pitluck S."/>
            <person name="Peters L."/>
            <person name="Lu M."/>
            <person name="Detter J.C."/>
            <person name="Han C."/>
            <person name="Tapia R."/>
            <person name="Land M."/>
            <person name="Hauser L."/>
            <person name="Kyrpides N."/>
            <person name="Ivanova N."/>
            <person name="Mikhailova N."/>
            <person name="Pagani I."/>
            <person name="Rawat S."/>
            <person name="Mannisto M."/>
            <person name="Haggblom M."/>
            <person name="Woyke T."/>
        </authorList>
    </citation>
    <scope>NUCLEOTIDE SEQUENCE [LARGE SCALE GENOMIC DNA]</scope>
    <source>
        <strain evidence="4">ATCC BAA-1857 / DSM 23137 / MP5ACTX8</strain>
    </source>
</reference>
<accession>G8P271</accession>
<protein>
    <submittedName>
        <fullName evidence="3">Transcriptional regulator PadR family protein</fullName>
    </submittedName>
</protein>
<organism evidence="3 4">
    <name type="scientific">Granulicella mallensis (strain ATCC BAA-1857 / DSM 23137 / MP5ACTX8)</name>
    <dbReference type="NCBI Taxonomy" id="682795"/>
    <lineage>
        <taxon>Bacteria</taxon>
        <taxon>Pseudomonadati</taxon>
        <taxon>Acidobacteriota</taxon>
        <taxon>Terriglobia</taxon>
        <taxon>Terriglobales</taxon>
        <taxon>Acidobacteriaceae</taxon>
        <taxon>Granulicella</taxon>
    </lineage>
</organism>
<dbReference type="Pfam" id="PF03551">
    <property type="entry name" value="PadR"/>
    <property type="match status" value="1"/>
</dbReference>
<dbReference type="InterPro" id="IPR005149">
    <property type="entry name" value="Tscrpt_reg_PadR_N"/>
</dbReference>
<dbReference type="InterPro" id="IPR036390">
    <property type="entry name" value="WH_DNA-bd_sf"/>
</dbReference>
<dbReference type="Proteomes" id="UP000007113">
    <property type="component" value="Chromosome"/>
</dbReference>
<dbReference type="AlphaFoldDB" id="G8P271"/>
<dbReference type="InterPro" id="IPR052509">
    <property type="entry name" value="Metal_resp_DNA-bind_regulator"/>
</dbReference>
<feature type="region of interest" description="Disordered" evidence="1">
    <location>
        <begin position="91"/>
        <end position="118"/>
    </location>
</feature>
<evidence type="ECO:0000313" key="3">
    <source>
        <dbReference type="EMBL" id="AEU38217.1"/>
    </source>
</evidence>
<dbReference type="KEGG" id="gma:AciX8_3934"/>
<evidence type="ECO:0000256" key="1">
    <source>
        <dbReference type="SAM" id="MobiDB-lite"/>
    </source>
</evidence>
<keyword evidence="4" id="KW-1185">Reference proteome</keyword>
<dbReference type="eggNOG" id="COG1695">
    <property type="taxonomic scope" value="Bacteria"/>
</dbReference>
<feature type="domain" description="Transcription regulator PadR N-terminal" evidence="2">
    <location>
        <begin position="17"/>
        <end position="86"/>
    </location>
</feature>
<dbReference type="SUPFAM" id="SSF46785">
    <property type="entry name" value="Winged helix' DNA-binding domain"/>
    <property type="match status" value="1"/>
</dbReference>
<name>G8P271_GRAMM</name>
<dbReference type="HOGENOM" id="CLU_063440_3_2_0"/>
<dbReference type="InterPro" id="IPR036388">
    <property type="entry name" value="WH-like_DNA-bd_sf"/>
</dbReference>
<dbReference type="EMBL" id="CP003130">
    <property type="protein sequence ID" value="AEU38217.1"/>
    <property type="molecule type" value="Genomic_DNA"/>
</dbReference>
<proteinExistence type="predicted"/>
<evidence type="ECO:0000259" key="2">
    <source>
        <dbReference type="Pfam" id="PF03551"/>
    </source>
</evidence>
<dbReference type="PANTHER" id="PTHR33169:SF14">
    <property type="entry name" value="TRANSCRIPTIONAL REGULATOR RV3488"/>
    <property type="match status" value="1"/>
</dbReference>
<dbReference type="Gene3D" id="1.10.10.10">
    <property type="entry name" value="Winged helix-like DNA-binding domain superfamily/Winged helix DNA-binding domain"/>
    <property type="match status" value="1"/>
</dbReference>
<dbReference type="PANTHER" id="PTHR33169">
    <property type="entry name" value="PADR-FAMILY TRANSCRIPTIONAL REGULATOR"/>
    <property type="match status" value="1"/>
</dbReference>
<dbReference type="STRING" id="682795.AciX8_3934"/>
<sequence length="118" mass="13487">MLKQQRELFFGLIRIHVLVHASHEPIFGLAMMEELKHHGYRIGPGTLYPLLHGLERGGLLKSSLKNVGGRKRRVYKITAVGRRALDKAREKVDELHQELHEEHPRKISPPGDISTTSR</sequence>
<evidence type="ECO:0000313" key="4">
    <source>
        <dbReference type="Proteomes" id="UP000007113"/>
    </source>
</evidence>